<keyword evidence="1" id="KW-0732">Signal</keyword>
<name>A0A9Q8V5Y3_9HYPO</name>
<organism evidence="2 3">
    <name type="scientific">Purpureocillium takamizusanense</name>
    <dbReference type="NCBI Taxonomy" id="2060973"/>
    <lineage>
        <taxon>Eukaryota</taxon>
        <taxon>Fungi</taxon>
        <taxon>Dikarya</taxon>
        <taxon>Ascomycota</taxon>
        <taxon>Pezizomycotina</taxon>
        <taxon>Sordariomycetes</taxon>
        <taxon>Hypocreomycetidae</taxon>
        <taxon>Hypocreales</taxon>
        <taxon>Ophiocordycipitaceae</taxon>
        <taxon>Purpureocillium</taxon>
    </lineage>
</organism>
<feature type="signal peptide" evidence="1">
    <location>
        <begin position="1"/>
        <end position="18"/>
    </location>
</feature>
<dbReference type="Proteomes" id="UP000829364">
    <property type="component" value="Chromosome 1"/>
</dbReference>
<gene>
    <name evidence="2" type="ORF">JDV02_000066</name>
</gene>
<accession>A0A9Q8V5Y3</accession>
<dbReference type="GeneID" id="72062033"/>
<reference evidence="2" key="1">
    <citation type="submission" date="2021-11" db="EMBL/GenBank/DDBJ databases">
        <title>Purpureocillium_takamizusanense_genome.</title>
        <authorList>
            <person name="Nguyen N.-H."/>
        </authorList>
    </citation>
    <scope>NUCLEOTIDE SEQUENCE</scope>
    <source>
        <strain evidence="2">PT3</strain>
    </source>
</reference>
<evidence type="ECO:0000313" key="2">
    <source>
        <dbReference type="EMBL" id="UNI13309.1"/>
    </source>
</evidence>
<protein>
    <submittedName>
        <fullName evidence="2">Uncharacterized protein</fullName>
    </submittedName>
</protein>
<dbReference type="KEGG" id="ptkz:JDV02_000066"/>
<sequence>MLLAVYLAALLCPVRGRAEEIDPSSNLRPSNVTGLIYYLYRWTGSYYNGTTTLRIDPQDMMDDTECDTFARGPVEISFENSLLAIVKSNRYVPDQNELTFSLSFWDKSLNITPARSNNDDGPINDIQTISSVISMNRYTKPTETIPPTWQLNTSHIDGTTSYSFSGYRNFTQQQVVGFNYSTCKSSALDEYAGALLNPSQRKSHLDTLNVTAFPFVSGRFDNSSASLEIRAVIKSGNKGEDHDEGSFLGGPITISFLGKLDAERSDLLLSSSNDTPVWNSTLGYERDLMGKASASWRVRVGGWTAGVAAAAALAWVL</sequence>
<dbReference type="AlphaFoldDB" id="A0A9Q8V5Y3"/>
<dbReference type="OrthoDB" id="5054768at2759"/>
<evidence type="ECO:0000256" key="1">
    <source>
        <dbReference type="SAM" id="SignalP"/>
    </source>
</evidence>
<proteinExistence type="predicted"/>
<evidence type="ECO:0000313" key="3">
    <source>
        <dbReference type="Proteomes" id="UP000829364"/>
    </source>
</evidence>
<feature type="chain" id="PRO_5040286982" evidence="1">
    <location>
        <begin position="19"/>
        <end position="317"/>
    </location>
</feature>
<keyword evidence="3" id="KW-1185">Reference proteome</keyword>
<dbReference type="EMBL" id="CP086354">
    <property type="protein sequence ID" value="UNI13309.1"/>
    <property type="molecule type" value="Genomic_DNA"/>
</dbReference>
<dbReference type="RefSeq" id="XP_047836790.1">
    <property type="nucleotide sequence ID" value="XM_047980833.1"/>
</dbReference>